<dbReference type="SUPFAM" id="SSF55961">
    <property type="entry name" value="Bet v1-like"/>
    <property type="match status" value="1"/>
</dbReference>
<gene>
    <name evidence="1" type="ORF">GCM10011358_05420</name>
</gene>
<dbReference type="CDD" id="cd07812">
    <property type="entry name" value="SRPBCC"/>
    <property type="match status" value="1"/>
</dbReference>
<evidence type="ECO:0000313" key="1">
    <source>
        <dbReference type="EMBL" id="GGD23910.1"/>
    </source>
</evidence>
<dbReference type="RefSeq" id="WP_188526067.1">
    <property type="nucleotide sequence ID" value="NZ_BMGI01000001.1"/>
</dbReference>
<protein>
    <submittedName>
        <fullName evidence="1">DNA polymerase III subunit gamma/tau</fullName>
    </submittedName>
</protein>
<evidence type="ECO:0000313" key="2">
    <source>
        <dbReference type="Proteomes" id="UP000617355"/>
    </source>
</evidence>
<dbReference type="Proteomes" id="UP000617355">
    <property type="component" value="Unassembled WGS sequence"/>
</dbReference>
<keyword evidence="2" id="KW-1185">Reference proteome</keyword>
<dbReference type="EMBL" id="BMGI01000001">
    <property type="protein sequence ID" value="GGD23910.1"/>
    <property type="molecule type" value="Genomic_DNA"/>
</dbReference>
<dbReference type="Pfam" id="PF10604">
    <property type="entry name" value="Polyketide_cyc2"/>
    <property type="match status" value="1"/>
</dbReference>
<dbReference type="InterPro" id="IPR019587">
    <property type="entry name" value="Polyketide_cyclase/dehydratase"/>
</dbReference>
<dbReference type="InterPro" id="IPR023393">
    <property type="entry name" value="START-like_dom_sf"/>
</dbReference>
<organism evidence="1 2">
    <name type="scientific">Sinisalibacter lacisalsi</name>
    <dbReference type="NCBI Taxonomy" id="1526570"/>
    <lineage>
        <taxon>Bacteria</taxon>
        <taxon>Pseudomonadati</taxon>
        <taxon>Pseudomonadota</taxon>
        <taxon>Alphaproteobacteria</taxon>
        <taxon>Rhodobacterales</taxon>
        <taxon>Roseobacteraceae</taxon>
        <taxon>Sinisalibacter</taxon>
    </lineage>
</organism>
<proteinExistence type="predicted"/>
<sequence>MKLSTREDLDAPIETVFGQLSDFDGFERAVLRRGAEVVRTDDLAVPGVGMSWHTEFKYRDRQRKLDIELTEYEAPERMRINATSKAVDIVVEIDLVAMSRSRTRMNLSLDARPRTIPARLVIQSLKLARQNVLKRFRKRVGEFAAEIEARAKAEVS</sequence>
<accession>A0ABQ1QET2</accession>
<name>A0ABQ1QET2_9RHOB</name>
<comment type="caution">
    <text evidence="1">The sequence shown here is derived from an EMBL/GenBank/DDBJ whole genome shotgun (WGS) entry which is preliminary data.</text>
</comment>
<reference evidence="2" key="1">
    <citation type="journal article" date="2019" name="Int. J. Syst. Evol. Microbiol.">
        <title>The Global Catalogue of Microorganisms (GCM) 10K type strain sequencing project: providing services to taxonomists for standard genome sequencing and annotation.</title>
        <authorList>
            <consortium name="The Broad Institute Genomics Platform"/>
            <consortium name="The Broad Institute Genome Sequencing Center for Infectious Disease"/>
            <person name="Wu L."/>
            <person name="Ma J."/>
        </authorList>
    </citation>
    <scope>NUCLEOTIDE SEQUENCE [LARGE SCALE GENOMIC DNA]</scope>
    <source>
        <strain evidence="2">CGMCC 1.12922</strain>
    </source>
</reference>
<dbReference type="Gene3D" id="3.30.530.20">
    <property type="match status" value="1"/>
</dbReference>